<sequence>MREASGSPAQPSAPTPTTVTGGGAADAGAGLLTGWNPTGRSPGLRAGGTTDGAPGGPPLDVTLPRTFPAVRRSVRSRPPRA</sequence>
<dbReference type="Proteomes" id="UP001499942">
    <property type="component" value="Unassembled WGS sequence"/>
</dbReference>
<dbReference type="EMBL" id="BAAASR010000001">
    <property type="protein sequence ID" value="GAA2475223.1"/>
    <property type="molecule type" value="Genomic_DNA"/>
</dbReference>
<evidence type="ECO:0000313" key="2">
    <source>
        <dbReference type="EMBL" id="GAA2475223.1"/>
    </source>
</evidence>
<reference evidence="2 3" key="1">
    <citation type="journal article" date="2019" name="Int. J. Syst. Evol. Microbiol.">
        <title>The Global Catalogue of Microorganisms (GCM) 10K type strain sequencing project: providing services to taxonomists for standard genome sequencing and annotation.</title>
        <authorList>
            <consortium name="The Broad Institute Genomics Platform"/>
            <consortium name="The Broad Institute Genome Sequencing Center for Infectious Disease"/>
            <person name="Wu L."/>
            <person name="Ma J."/>
        </authorList>
    </citation>
    <scope>NUCLEOTIDE SEQUENCE [LARGE SCALE GENOMIC DNA]</scope>
    <source>
        <strain evidence="2 3">JCM 5062</strain>
    </source>
</reference>
<feature type="compositionally biased region" description="Low complexity" evidence="1">
    <location>
        <begin position="1"/>
        <end position="19"/>
    </location>
</feature>
<keyword evidence="3" id="KW-1185">Reference proteome</keyword>
<evidence type="ECO:0000256" key="1">
    <source>
        <dbReference type="SAM" id="MobiDB-lite"/>
    </source>
</evidence>
<feature type="region of interest" description="Disordered" evidence="1">
    <location>
        <begin position="1"/>
        <end position="81"/>
    </location>
</feature>
<feature type="compositionally biased region" description="Basic residues" evidence="1">
    <location>
        <begin position="72"/>
        <end position="81"/>
    </location>
</feature>
<protein>
    <submittedName>
        <fullName evidence="2">Uncharacterized protein</fullName>
    </submittedName>
</protein>
<proteinExistence type="predicted"/>
<feature type="compositionally biased region" description="Gly residues" evidence="1">
    <location>
        <begin position="45"/>
        <end position="54"/>
    </location>
</feature>
<gene>
    <name evidence="2" type="ORF">GCM10010393_01320</name>
</gene>
<accession>A0ABN3L3B8</accession>
<organism evidence="2 3">
    <name type="scientific">Streptomyces gobitricini</name>
    <dbReference type="NCBI Taxonomy" id="68211"/>
    <lineage>
        <taxon>Bacteria</taxon>
        <taxon>Bacillati</taxon>
        <taxon>Actinomycetota</taxon>
        <taxon>Actinomycetes</taxon>
        <taxon>Kitasatosporales</taxon>
        <taxon>Streptomycetaceae</taxon>
        <taxon>Streptomyces</taxon>
    </lineage>
</organism>
<name>A0ABN3L3B8_9ACTN</name>
<evidence type="ECO:0000313" key="3">
    <source>
        <dbReference type="Proteomes" id="UP001499942"/>
    </source>
</evidence>
<comment type="caution">
    <text evidence="2">The sequence shown here is derived from an EMBL/GenBank/DDBJ whole genome shotgun (WGS) entry which is preliminary data.</text>
</comment>